<feature type="domain" description="RING-type" evidence="3">
    <location>
        <begin position="81"/>
        <end position="120"/>
    </location>
</feature>
<organism evidence="4 5">
    <name type="scientific">Zea mays</name>
    <name type="common">Maize</name>
    <dbReference type="NCBI Taxonomy" id="4577"/>
    <lineage>
        <taxon>Eukaryota</taxon>
        <taxon>Viridiplantae</taxon>
        <taxon>Streptophyta</taxon>
        <taxon>Embryophyta</taxon>
        <taxon>Tracheophyta</taxon>
        <taxon>Spermatophyta</taxon>
        <taxon>Magnoliopsida</taxon>
        <taxon>Liliopsida</taxon>
        <taxon>Poales</taxon>
        <taxon>Poaceae</taxon>
        <taxon>PACMAD clade</taxon>
        <taxon>Panicoideae</taxon>
        <taxon>Andropogonodae</taxon>
        <taxon>Andropogoneae</taxon>
        <taxon>Tripsacinae</taxon>
        <taxon>Zea</taxon>
    </lineage>
</organism>
<dbReference type="InterPro" id="IPR001841">
    <property type="entry name" value="Znf_RING"/>
</dbReference>
<gene>
    <name evidence="4" type="ORF">Zm00014a_042378</name>
</gene>
<dbReference type="PROSITE" id="PS50089">
    <property type="entry name" value="ZF_RING_2"/>
    <property type="match status" value="1"/>
</dbReference>
<evidence type="ECO:0000256" key="1">
    <source>
        <dbReference type="PROSITE-ProRule" id="PRU00175"/>
    </source>
</evidence>
<comment type="caution">
    <text evidence="4">The sequence shown here is derived from an EMBL/GenBank/DDBJ whole genome shotgun (WGS) entry which is preliminary data.</text>
</comment>
<name>A0A3L6G1J1_MAIZE</name>
<reference evidence="4 5" key="1">
    <citation type="journal article" date="2018" name="Nat. Genet.">
        <title>Extensive intraspecific gene order and gene structural variations between Mo17 and other maize genomes.</title>
        <authorList>
            <person name="Sun S."/>
            <person name="Zhou Y."/>
            <person name="Chen J."/>
            <person name="Shi J."/>
            <person name="Zhao H."/>
            <person name="Zhao H."/>
            <person name="Song W."/>
            <person name="Zhang M."/>
            <person name="Cui Y."/>
            <person name="Dong X."/>
            <person name="Liu H."/>
            <person name="Ma X."/>
            <person name="Jiao Y."/>
            <person name="Wang B."/>
            <person name="Wei X."/>
            <person name="Stein J.C."/>
            <person name="Glaubitz J.C."/>
            <person name="Lu F."/>
            <person name="Yu G."/>
            <person name="Liang C."/>
            <person name="Fengler K."/>
            <person name="Li B."/>
            <person name="Rafalski A."/>
            <person name="Schnable P.S."/>
            <person name="Ware D.H."/>
            <person name="Buckler E.S."/>
            <person name="Lai J."/>
        </authorList>
    </citation>
    <scope>NUCLEOTIDE SEQUENCE [LARGE SCALE GENOMIC DNA]</scope>
    <source>
        <strain evidence="5">cv. Missouri 17</strain>
        <tissue evidence="4">Seedling</tissue>
    </source>
</reference>
<keyword evidence="1" id="KW-0863">Zinc-finger</keyword>
<dbReference type="AlphaFoldDB" id="A0A3L6G1J1"/>
<proteinExistence type="predicted"/>
<accession>A0A3L6G1J1</accession>
<dbReference type="PANTHER" id="PTHR47820:SF3">
    <property type="entry name" value="OS07G0499800 PROTEIN"/>
    <property type="match status" value="1"/>
</dbReference>
<keyword evidence="1" id="KW-0479">Metal-binding</keyword>
<dbReference type="Gene3D" id="3.30.40.10">
    <property type="entry name" value="Zinc/RING finger domain, C3HC4 (zinc finger)"/>
    <property type="match status" value="1"/>
</dbReference>
<dbReference type="SUPFAM" id="SSF57850">
    <property type="entry name" value="RING/U-box"/>
    <property type="match status" value="1"/>
</dbReference>
<dbReference type="InterPro" id="IPR013083">
    <property type="entry name" value="Znf_RING/FYVE/PHD"/>
</dbReference>
<evidence type="ECO:0000313" key="4">
    <source>
        <dbReference type="EMBL" id="PWZ40613.1"/>
    </source>
</evidence>
<evidence type="ECO:0000256" key="2">
    <source>
        <dbReference type="SAM" id="MobiDB-lite"/>
    </source>
</evidence>
<dbReference type="Pfam" id="PF13920">
    <property type="entry name" value="zf-C3HC4_3"/>
    <property type="match status" value="1"/>
</dbReference>
<dbReference type="Proteomes" id="UP000251960">
    <property type="component" value="Chromosome 2"/>
</dbReference>
<dbReference type="GO" id="GO:0008270">
    <property type="term" value="F:zinc ion binding"/>
    <property type="evidence" value="ECO:0007669"/>
    <property type="project" value="UniProtKB-KW"/>
</dbReference>
<feature type="region of interest" description="Disordered" evidence="2">
    <location>
        <begin position="34"/>
        <end position="54"/>
    </location>
</feature>
<dbReference type="PANTHER" id="PTHR47820">
    <property type="entry name" value="BNAC05G24000D PROTEIN"/>
    <property type="match status" value="1"/>
</dbReference>
<protein>
    <recommendedName>
        <fullName evidence="3">RING-type domain-containing protein</fullName>
    </recommendedName>
</protein>
<dbReference type="ExpressionAtlas" id="A0A3L6G1J1">
    <property type="expression patterns" value="baseline and differential"/>
</dbReference>
<dbReference type="FunFam" id="3.30.40.10:FF:000542">
    <property type="entry name" value="RING/U-box superfamily protein"/>
    <property type="match status" value="1"/>
</dbReference>
<dbReference type="EMBL" id="NCVQ01000003">
    <property type="protein sequence ID" value="PWZ40613.1"/>
    <property type="molecule type" value="Genomic_DNA"/>
</dbReference>
<sequence>MACNRFTPLSDGCTTTVPRSTLCSLSTKTTCSTAGGEGEEAAASSPMSDARAPFGFRGGRHGLQGLMPNQPDTTAAKRGNCCICHRMQVDSLLYRCGHVCTCFDCAGQLKSSGRSCPICQTPIDDVFRAQLNF</sequence>
<evidence type="ECO:0000259" key="3">
    <source>
        <dbReference type="PROSITE" id="PS50089"/>
    </source>
</evidence>
<evidence type="ECO:0000313" key="5">
    <source>
        <dbReference type="Proteomes" id="UP000251960"/>
    </source>
</evidence>
<keyword evidence="1" id="KW-0862">Zinc</keyword>